<evidence type="ECO:0000313" key="3">
    <source>
        <dbReference type="Proteomes" id="UP000010467"/>
    </source>
</evidence>
<keyword evidence="1" id="KW-0732">Signal</keyword>
<dbReference type="HOGENOM" id="CLU_1076554_0_0_0"/>
<gene>
    <name evidence="2" type="ordered locus">Deipe_2717</name>
</gene>
<dbReference type="AlphaFoldDB" id="L0A4T7"/>
<dbReference type="STRING" id="937777.Deipe_2717"/>
<evidence type="ECO:0000313" key="2">
    <source>
        <dbReference type="EMBL" id="AFZ68182.1"/>
    </source>
</evidence>
<reference evidence="3" key="1">
    <citation type="submission" date="2012-03" db="EMBL/GenBank/DDBJ databases">
        <title>Complete sequence of chromosome of Deinococcus peraridilitoris DSM 19664.</title>
        <authorList>
            <person name="Lucas S."/>
            <person name="Copeland A."/>
            <person name="Lapidus A."/>
            <person name="Glavina del Rio T."/>
            <person name="Dalin E."/>
            <person name="Tice H."/>
            <person name="Bruce D."/>
            <person name="Goodwin L."/>
            <person name="Pitluck S."/>
            <person name="Peters L."/>
            <person name="Mikhailova N."/>
            <person name="Lu M."/>
            <person name="Kyrpides N."/>
            <person name="Mavromatis K."/>
            <person name="Ivanova N."/>
            <person name="Brettin T."/>
            <person name="Detter J.C."/>
            <person name="Han C."/>
            <person name="Larimer F."/>
            <person name="Land M."/>
            <person name="Hauser L."/>
            <person name="Markowitz V."/>
            <person name="Cheng J.-F."/>
            <person name="Hugenholtz P."/>
            <person name="Woyke T."/>
            <person name="Wu D."/>
            <person name="Pukall R."/>
            <person name="Steenblock K."/>
            <person name="Brambilla E."/>
            <person name="Klenk H.-P."/>
            <person name="Eisen J.A."/>
        </authorList>
    </citation>
    <scope>NUCLEOTIDE SEQUENCE [LARGE SCALE GENOMIC DNA]</scope>
    <source>
        <strain evidence="3">DSM 19664 / LMG 22246 / CIP 109416 / KR-200</strain>
    </source>
</reference>
<organism evidence="2 3">
    <name type="scientific">Deinococcus peraridilitoris (strain DSM 19664 / LMG 22246 / CIP 109416 / KR-200)</name>
    <dbReference type="NCBI Taxonomy" id="937777"/>
    <lineage>
        <taxon>Bacteria</taxon>
        <taxon>Thermotogati</taxon>
        <taxon>Deinococcota</taxon>
        <taxon>Deinococci</taxon>
        <taxon>Deinococcales</taxon>
        <taxon>Deinococcaceae</taxon>
        <taxon>Deinococcus</taxon>
    </lineage>
</organism>
<evidence type="ECO:0008006" key="4">
    <source>
        <dbReference type="Google" id="ProtNLM"/>
    </source>
</evidence>
<name>L0A4T7_DEIPD</name>
<dbReference type="RefSeq" id="WP_015236484.1">
    <property type="nucleotide sequence ID" value="NC_019793.1"/>
</dbReference>
<dbReference type="EMBL" id="CP003382">
    <property type="protein sequence ID" value="AFZ68182.1"/>
    <property type="molecule type" value="Genomic_DNA"/>
</dbReference>
<accession>L0A4T7</accession>
<dbReference type="KEGG" id="dpd:Deipe_2717"/>
<keyword evidence="3" id="KW-1185">Reference proteome</keyword>
<sequence>MRRFACGVLALLLGSSAQAQDLASFLDAMRRARHLEVHGTVESSVYFPPRGNPTRRVRTLPRVEFVPWLVQRNFDLSAGTNETLAGRGVVRYDLTPKRGSADRWTIWLDARWDVPLAYEQRTSTGEVIRRAAFTRVQGKPRRRLNIMTERVSDPPFRQAVLRGLPGLALPETFEPVGCHASETGREILLSDGLNVLALVIAPRDVQGGSGVTSRRVGPYYLWLIGSLPQAQLRDVIAQVQDVKLEALEFFAPQEGGR</sequence>
<feature type="signal peptide" evidence="1">
    <location>
        <begin position="1"/>
        <end position="19"/>
    </location>
</feature>
<feature type="chain" id="PRO_5003939612" description="Sigma E regulatory protein, MucB/RseB" evidence="1">
    <location>
        <begin position="20"/>
        <end position="257"/>
    </location>
</feature>
<dbReference type="OrthoDB" id="64414at2"/>
<dbReference type="Proteomes" id="UP000010467">
    <property type="component" value="Chromosome"/>
</dbReference>
<evidence type="ECO:0000256" key="1">
    <source>
        <dbReference type="SAM" id="SignalP"/>
    </source>
</evidence>
<dbReference type="PATRIC" id="fig|937777.3.peg.2731"/>
<protein>
    <recommendedName>
        <fullName evidence="4">Sigma E regulatory protein, MucB/RseB</fullName>
    </recommendedName>
</protein>
<dbReference type="Gene3D" id="2.50.20.10">
    <property type="entry name" value="Lipoprotein localisation LolA/LolB/LppX"/>
    <property type="match status" value="1"/>
</dbReference>
<proteinExistence type="predicted"/>